<dbReference type="SMART" id="SM00316">
    <property type="entry name" value="S1"/>
    <property type="match status" value="4"/>
</dbReference>
<dbReference type="PROSITE" id="PS50126">
    <property type="entry name" value="S1"/>
    <property type="match status" value="4"/>
</dbReference>
<evidence type="ECO:0000256" key="3">
    <source>
        <dbReference type="ARBA" id="ARBA00023274"/>
    </source>
</evidence>
<comment type="function">
    <text evidence="4">Binds mRNA; thus facilitating recognition of the initiation point. It is needed to translate mRNA with a short Shine-Dalgarno (SD) purine-rich sequence.</text>
</comment>
<feature type="compositionally biased region" description="Polar residues" evidence="5">
    <location>
        <begin position="1"/>
        <end position="26"/>
    </location>
</feature>
<dbReference type="CDD" id="cd05688">
    <property type="entry name" value="S1_RPS1_repeat_ec3"/>
    <property type="match status" value="1"/>
</dbReference>
<feature type="region of interest" description="Disordered" evidence="5">
    <location>
        <begin position="133"/>
        <end position="152"/>
    </location>
</feature>
<keyword evidence="3" id="KW-0687">Ribonucleoprotein</keyword>
<evidence type="ECO:0000259" key="6">
    <source>
        <dbReference type="PROSITE" id="PS50126"/>
    </source>
</evidence>
<keyword evidence="2 7" id="KW-0689">Ribosomal protein</keyword>
<feature type="region of interest" description="Disordered" evidence="5">
    <location>
        <begin position="1"/>
        <end position="128"/>
    </location>
</feature>
<dbReference type="PRINTS" id="PR00681">
    <property type="entry name" value="RIBOSOMALS1"/>
</dbReference>
<dbReference type="KEGG" id="plon:Pla110_45190"/>
<organism evidence="7 8">
    <name type="scientific">Polystyrenella longa</name>
    <dbReference type="NCBI Taxonomy" id="2528007"/>
    <lineage>
        <taxon>Bacteria</taxon>
        <taxon>Pseudomonadati</taxon>
        <taxon>Planctomycetota</taxon>
        <taxon>Planctomycetia</taxon>
        <taxon>Planctomycetales</taxon>
        <taxon>Planctomycetaceae</taxon>
        <taxon>Polystyrenella</taxon>
    </lineage>
</organism>
<dbReference type="InterPro" id="IPR050437">
    <property type="entry name" value="Ribos_protein_bS1-like"/>
</dbReference>
<feature type="compositionally biased region" description="Low complexity" evidence="5">
    <location>
        <begin position="27"/>
        <end position="38"/>
    </location>
</feature>
<evidence type="ECO:0000256" key="1">
    <source>
        <dbReference type="ARBA" id="ARBA00006767"/>
    </source>
</evidence>
<evidence type="ECO:0000256" key="5">
    <source>
        <dbReference type="SAM" id="MobiDB-lite"/>
    </source>
</evidence>
<dbReference type="Pfam" id="PF00575">
    <property type="entry name" value="S1"/>
    <property type="match status" value="3"/>
</dbReference>
<feature type="domain" description="S1 motif" evidence="6">
    <location>
        <begin position="204"/>
        <end position="266"/>
    </location>
</feature>
<feature type="domain" description="S1 motif" evidence="6">
    <location>
        <begin position="454"/>
        <end position="523"/>
    </location>
</feature>
<sequence length="571" mass="61119">MTSNESVTPDQNTSADTEQQKQTVQPETSATEESTSSEKAPLAERMKRNQPQEMKAVGTQPAPEVSSAPEQTQSQEQSSTPAAEQSAPTSEVAETPAVEPAAEATAEATTAMEATTNPETAISEVNTSAVNSEAILEQMKEASAPKPKAAKVDIPKADDLDADIDAQLEAAMAGEMASGDLAATAASNSDADPVKISEAEVGEGDRLKGKVDSINGDDVFIELGLRSSGVLSLRQFPKGPPEVGSEISVRVAKVDPNEGLIHLNLSGGRQKVGGDWSAVDVGQVVDAMVTKTVKGGLEVSVSNLRAFMPAGQVDIGFISDLEPFVGQKVTAVVLEVNPKKRNLVVSRRQYLQAQREEEQGEIWGTLAVGQQHQGKVKTIKNYGAFVDLGSIDGFLHVGEISWMRINHPSDVLKEGQEVEVQIISIDEEKKRIGLGMKQLVQNPWTTAETKYEKGNSVSGKVTRTTDFGAFVELEQGVEGLIHISELDHKRVNKVTDVLKEGQQVDVQILEVDQKKHRIGLSLKALIAKPESAKDEPEEDVTPYVRKRKEPLQGGTGNTGGSGLFGNPTDFT</sequence>
<dbReference type="InterPro" id="IPR012340">
    <property type="entry name" value="NA-bd_OB-fold"/>
</dbReference>
<dbReference type="GO" id="GO:0006412">
    <property type="term" value="P:translation"/>
    <property type="evidence" value="ECO:0007669"/>
    <property type="project" value="TreeGrafter"/>
</dbReference>
<evidence type="ECO:0000313" key="7">
    <source>
        <dbReference type="EMBL" id="QDU82757.1"/>
    </source>
</evidence>
<feature type="compositionally biased region" description="Low complexity" evidence="5">
    <location>
        <begin position="66"/>
        <end position="121"/>
    </location>
</feature>
<dbReference type="RefSeq" id="WP_144999216.1">
    <property type="nucleotide sequence ID" value="NZ_CP036281.1"/>
</dbReference>
<gene>
    <name evidence="7" type="primary">rpsA_3</name>
    <name evidence="7" type="ORF">Pla110_45190</name>
</gene>
<dbReference type="GO" id="GO:0022627">
    <property type="term" value="C:cytosolic small ribosomal subunit"/>
    <property type="evidence" value="ECO:0007669"/>
    <property type="project" value="TreeGrafter"/>
</dbReference>
<proteinExistence type="inferred from homology"/>
<dbReference type="FunFam" id="2.40.50.140:FF:000103">
    <property type="entry name" value="protein RRP5 homolog"/>
    <property type="match status" value="1"/>
</dbReference>
<evidence type="ECO:0000256" key="2">
    <source>
        <dbReference type="ARBA" id="ARBA00022980"/>
    </source>
</evidence>
<evidence type="ECO:0000313" key="8">
    <source>
        <dbReference type="Proteomes" id="UP000317178"/>
    </source>
</evidence>
<dbReference type="OrthoDB" id="9804077at2"/>
<dbReference type="AlphaFoldDB" id="A0A518CU59"/>
<dbReference type="CDD" id="cd04465">
    <property type="entry name" value="S1_RPS1_repeat_ec2_hs2"/>
    <property type="match status" value="1"/>
</dbReference>
<accession>A0A518CU59</accession>
<protein>
    <submittedName>
        <fullName evidence="7">30S ribosomal protein S1</fullName>
    </submittedName>
</protein>
<feature type="domain" description="S1 motif" evidence="6">
    <location>
        <begin position="369"/>
        <end position="437"/>
    </location>
</feature>
<feature type="compositionally biased region" description="Gly residues" evidence="5">
    <location>
        <begin position="553"/>
        <end position="563"/>
    </location>
</feature>
<comment type="similarity">
    <text evidence="1">Belongs to the bacterial ribosomal protein bS1 family.</text>
</comment>
<dbReference type="InterPro" id="IPR035104">
    <property type="entry name" value="Ribosomal_protein_S1-like"/>
</dbReference>
<dbReference type="GO" id="GO:0003735">
    <property type="term" value="F:structural constituent of ribosome"/>
    <property type="evidence" value="ECO:0007669"/>
    <property type="project" value="TreeGrafter"/>
</dbReference>
<dbReference type="PANTHER" id="PTHR10724">
    <property type="entry name" value="30S RIBOSOMAL PROTEIN S1"/>
    <property type="match status" value="1"/>
</dbReference>
<dbReference type="EMBL" id="CP036281">
    <property type="protein sequence ID" value="QDU82757.1"/>
    <property type="molecule type" value="Genomic_DNA"/>
</dbReference>
<dbReference type="SUPFAM" id="SSF50249">
    <property type="entry name" value="Nucleic acid-binding proteins"/>
    <property type="match status" value="4"/>
</dbReference>
<name>A0A518CU59_9PLAN</name>
<dbReference type="Proteomes" id="UP000317178">
    <property type="component" value="Chromosome"/>
</dbReference>
<dbReference type="Gene3D" id="2.40.50.140">
    <property type="entry name" value="Nucleic acid-binding proteins"/>
    <property type="match status" value="4"/>
</dbReference>
<dbReference type="GO" id="GO:0003729">
    <property type="term" value="F:mRNA binding"/>
    <property type="evidence" value="ECO:0007669"/>
    <property type="project" value="TreeGrafter"/>
</dbReference>
<feature type="domain" description="S1 motif" evidence="6">
    <location>
        <begin position="282"/>
        <end position="348"/>
    </location>
</feature>
<dbReference type="InterPro" id="IPR003029">
    <property type="entry name" value="S1_domain"/>
</dbReference>
<dbReference type="PANTHER" id="PTHR10724:SF7">
    <property type="entry name" value="SMALL RIBOSOMAL SUBUNIT PROTEIN BS1C"/>
    <property type="match status" value="1"/>
</dbReference>
<feature type="region of interest" description="Disordered" evidence="5">
    <location>
        <begin position="529"/>
        <end position="571"/>
    </location>
</feature>
<reference evidence="7 8" key="1">
    <citation type="submission" date="2019-02" db="EMBL/GenBank/DDBJ databases">
        <title>Deep-cultivation of Planctomycetes and their phenomic and genomic characterization uncovers novel biology.</title>
        <authorList>
            <person name="Wiegand S."/>
            <person name="Jogler M."/>
            <person name="Boedeker C."/>
            <person name="Pinto D."/>
            <person name="Vollmers J."/>
            <person name="Rivas-Marin E."/>
            <person name="Kohn T."/>
            <person name="Peeters S.H."/>
            <person name="Heuer A."/>
            <person name="Rast P."/>
            <person name="Oberbeckmann S."/>
            <person name="Bunk B."/>
            <person name="Jeske O."/>
            <person name="Meyerdierks A."/>
            <person name="Storesund J.E."/>
            <person name="Kallscheuer N."/>
            <person name="Luecker S."/>
            <person name="Lage O.M."/>
            <person name="Pohl T."/>
            <person name="Merkel B.J."/>
            <person name="Hornburger P."/>
            <person name="Mueller R.-W."/>
            <person name="Bruemmer F."/>
            <person name="Labrenz M."/>
            <person name="Spormann A.M."/>
            <person name="Op den Camp H."/>
            <person name="Overmann J."/>
            <person name="Amann R."/>
            <person name="Jetten M.S.M."/>
            <person name="Mascher T."/>
            <person name="Medema M.H."/>
            <person name="Devos D.P."/>
            <person name="Kaster A.-K."/>
            <person name="Ovreas L."/>
            <person name="Rohde M."/>
            <person name="Galperin M.Y."/>
            <person name="Jogler C."/>
        </authorList>
    </citation>
    <scope>NUCLEOTIDE SEQUENCE [LARGE SCALE GENOMIC DNA]</scope>
    <source>
        <strain evidence="7 8">Pla110</strain>
    </source>
</reference>
<evidence type="ECO:0000256" key="4">
    <source>
        <dbReference type="ARBA" id="ARBA00025604"/>
    </source>
</evidence>
<keyword evidence="8" id="KW-1185">Reference proteome</keyword>